<feature type="domain" description="Glycosyl transferase family 1" evidence="3">
    <location>
        <begin position="166"/>
        <end position="304"/>
    </location>
</feature>
<dbReference type="SUPFAM" id="SSF53756">
    <property type="entry name" value="UDP-Glycosyltransferase/glycogen phosphorylase"/>
    <property type="match status" value="1"/>
</dbReference>
<keyword evidence="6" id="KW-1185">Reference proteome</keyword>
<keyword evidence="2" id="KW-0808">Transferase</keyword>
<accession>A0ABX0T4B3</accession>
<organism evidence="5 6">
    <name type="scientific">Amycolatopsis viridis</name>
    <dbReference type="NCBI Taxonomy" id="185678"/>
    <lineage>
        <taxon>Bacteria</taxon>
        <taxon>Bacillati</taxon>
        <taxon>Actinomycetota</taxon>
        <taxon>Actinomycetes</taxon>
        <taxon>Pseudonocardiales</taxon>
        <taxon>Pseudonocardiaceae</taxon>
        <taxon>Amycolatopsis</taxon>
    </lineage>
</organism>
<dbReference type="InterPro" id="IPR028098">
    <property type="entry name" value="Glyco_trans_4-like_N"/>
</dbReference>
<dbReference type="EMBL" id="JAANOU010000001">
    <property type="protein sequence ID" value="NIH82739.1"/>
    <property type="molecule type" value="Genomic_DNA"/>
</dbReference>
<comment type="caution">
    <text evidence="5">The sequence shown here is derived from an EMBL/GenBank/DDBJ whole genome shotgun (WGS) entry which is preliminary data.</text>
</comment>
<dbReference type="InterPro" id="IPR001296">
    <property type="entry name" value="Glyco_trans_1"/>
</dbReference>
<dbReference type="PANTHER" id="PTHR12526:SF595">
    <property type="entry name" value="BLL5217 PROTEIN"/>
    <property type="match status" value="1"/>
</dbReference>
<evidence type="ECO:0000259" key="3">
    <source>
        <dbReference type="Pfam" id="PF00534"/>
    </source>
</evidence>
<dbReference type="Pfam" id="PF13439">
    <property type="entry name" value="Glyco_transf_4"/>
    <property type="match status" value="1"/>
</dbReference>
<reference evidence="5 6" key="1">
    <citation type="submission" date="2020-03" db="EMBL/GenBank/DDBJ databases">
        <title>Sequencing the genomes of 1000 actinobacteria strains.</title>
        <authorList>
            <person name="Klenk H.-P."/>
        </authorList>
    </citation>
    <scope>NUCLEOTIDE SEQUENCE [LARGE SCALE GENOMIC DNA]</scope>
    <source>
        <strain evidence="5 6">DSM 45668</strain>
    </source>
</reference>
<gene>
    <name evidence="5" type="ORF">FHX46_005269</name>
</gene>
<evidence type="ECO:0000256" key="1">
    <source>
        <dbReference type="ARBA" id="ARBA00022676"/>
    </source>
</evidence>
<dbReference type="Pfam" id="PF00534">
    <property type="entry name" value="Glycos_transf_1"/>
    <property type="match status" value="1"/>
</dbReference>
<protein>
    <submittedName>
        <fullName evidence="5">Glycosyltransferase involved in cell wall biosynthesis</fullName>
    </submittedName>
</protein>
<name>A0ABX0T4B3_9PSEU</name>
<evidence type="ECO:0000313" key="6">
    <source>
        <dbReference type="Proteomes" id="UP000754495"/>
    </source>
</evidence>
<evidence type="ECO:0000256" key="2">
    <source>
        <dbReference type="ARBA" id="ARBA00022679"/>
    </source>
</evidence>
<evidence type="ECO:0000313" key="5">
    <source>
        <dbReference type="EMBL" id="NIH82739.1"/>
    </source>
</evidence>
<dbReference type="Gene3D" id="3.40.50.2000">
    <property type="entry name" value="Glycogen Phosphorylase B"/>
    <property type="match status" value="2"/>
</dbReference>
<dbReference type="Proteomes" id="UP000754495">
    <property type="component" value="Unassembled WGS sequence"/>
</dbReference>
<dbReference type="PANTHER" id="PTHR12526">
    <property type="entry name" value="GLYCOSYLTRANSFERASE"/>
    <property type="match status" value="1"/>
</dbReference>
<evidence type="ECO:0000259" key="4">
    <source>
        <dbReference type="Pfam" id="PF13439"/>
    </source>
</evidence>
<proteinExistence type="predicted"/>
<sequence length="374" mass="40628">MIVPPYFDVPPKAYGGVEAVVADLADALVDRGHRVTLIGAGRPGTKAGFVPVWERTVPELLGQPYPEVMHAIAARRAVQRLATSEGVDVVHDHSLAGPLNAPAYGVPTVVTVHGPVGEDMARYYSELGDDVHLVAISDRQRELAPELNWIGTVHNALRLADWPYESEKDDYALFLGRFHPDKAPHLALEAAHRAGLRLVLAGKCAEPIEKEYFEREVRPRLTDNDHVFGVADATAKRDLLAKARCLLFPIQWEEPFGMVMIEAMACGTPVVALRSGAVPEVVVDGVTGLVRDDPADLVQALHDVRHLDPAKCRAHVAEHFDVAGLGAGYETAYRRAVEVSSLRRDYAALDSALDRAYDQMDNGGPALQPSGGRS</sequence>
<feature type="domain" description="Glycosyltransferase subfamily 4-like N-terminal" evidence="4">
    <location>
        <begin position="14"/>
        <end position="116"/>
    </location>
</feature>
<dbReference type="CDD" id="cd03802">
    <property type="entry name" value="GT4_AviGT4-like"/>
    <property type="match status" value="1"/>
</dbReference>
<keyword evidence="1" id="KW-0328">Glycosyltransferase</keyword>